<keyword evidence="5" id="KW-0805">Transcription regulation</keyword>
<dbReference type="PROSITE" id="PS50808">
    <property type="entry name" value="ZF_BED"/>
    <property type="match status" value="1"/>
</dbReference>
<keyword evidence="7" id="KW-0804">Transcription</keyword>
<evidence type="ECO:0000256" key="3">
    <source>
        <dbReference type="ARBA" id="ARBA00022771"/>
    </source>
</evidence>
<dbReference type="OMA" id="SEMIHGN"/>
<accession>A0A1V6X141</accession>
<evidence type="ECO:0000313" key="12">
    <source>
        <dbReference type="Proteomes" id="UP000191691"/>
    </source>
</evidence>
<keyword evidence="12" id="KW-1185">Reference proteome</keyword>
<gene>
    <name evidence="11" type="ORF">PENNAL_c0146G03046</name>
</gene>
<feature type="domain" description="BED-type" evidence="10">
    <location>
        <begin position="27"/>
        <end position="93"/>
    </location>
</feature>
<dbReference type="InterPro" id="IPR003656">
    <property type="entry name" value="Znf_BED"/>
</dbReference>
<evidence type="ECO:0000256" key="8">
    <source>
        <dbReference type="ARBA" id="ARBA00023242"/>
    </source>
</evidence>
<proteinExistence type="predicted"/>
<organism evidence="11 12">
    <name type="scientific">Penicillium nalgiovense</name>
    <dbReference type="NCBI Taxonomy" id="60175"/>
    <lineage>
        <taxon>Eukaryota</taxon>
        <taxon>Fungi</taxon>
        <taxon>Dikarya</taxon>
        <taxon>Ascomycota</taxon>
        <taxon>Pezizomycotina</taxon>
        <taxon>Eurotiomycetes</taxon>
        <taxon>Eurotiomycetidae</taxon>
        <taxon>Eurotiales</taxon>
        <taxon>Aspergillaceae</taxon>
        <taxon>Penicillium</taxon>
    </lineage>
</organism>
<evidence type="ECO:0000256" key="2">
    <source>
        <dbReference type="ARBA" id="ARBA00022723"/>
    </source>
</evidence>
<protein>
    <recommendedName>
        <fullName evidence="10">BED-type domain-containing protein</fullName>
    </recommendedName>
</protein>
<dbReference type="Pfam" id="PF05699">
    <property type="entry name" value="Dimer_Tnp_hAT"/>
    <property type="match status" value="1"/>
</dbReference>
<dbReference type="GO" id="GO:0005634">
    <property type="term" value="C:nucleus"/>
    <property type="evidence" value="ECO:0007669"/>
    <property type="project" value="UniProtKB-SubCell"/>
</dbReference>
<dbReference type="InterPro" id="IPR052035">
    <property type="entry name" value="ZnF_BED_domain_contain"/>
</dbReference>
<comment type="caution">
    <text evidence="11">The sequence shown here is derived from an EMBL/GenBank/DDBJ whole genome shotgun (WGS) entry which is preliminary data.</text>
</comment>
<evidence type="ECO:0000259" key="10">
    <source>
        <dbReference type="PROSITE" id="PS50808"/>
    </source>
</evidence>
<dbReference type="AlphaFoldDB" id="A0A1V6X141"/>
<reference evidence="12" key="1">
    <citation type="journal article" date="2017" name="Nat. Microbiol.">
        <title>Global analysis of biosynthetic gene clusters reveals vast potential of secondary metabolite production in Penicillium species.</title>
        <authorList>
            <person name="Nielsen J.C."/>
            <person name="Grijseels S."/>
            <person name="Prigent S."/>
            <person name="Ji B."/>
            <person name="Dainat J."/>
            <person name="Nielsen K.F."/>
            <person name="Frisvad J.C."/>
            <person name="Workman M."/>
            <person name="Nielsen J."/>
        </authorList>
    </citation>
    <scope>NUCLEOTIDE SEQUENCE [LARGE SCALE GENOMIC DNA]</scope>
    <source>
        <strain evidence="12">IBT 13039</strain>
    </source>
</reference>
<dbReference type="SUPFAM" id="SSF53098">
    <property type="entry name" value="Ribonuclease H-like"/>
    <property type="match status" value="1"/>
</dbReference>
<sequence length="720" mass="83473">MAEHTEWVEWWLQTDYGRKSKIHWDTARQSTLWSNFHQVAQSTDGAPKVMCKRCEKILEHPHSVGPGQAGYHGTSTMAKHLKSASCQRSVGRKNMDITGFLKNGQQTSTSAPFSQLEWEEEILQFLTLNRLPFHLIEHPTFRSLIHKARSAPSPPTIPSANTIRRRLQGLVTDRQQAVFRLLPPNCKISIALDCWTSPFSQAFMAITGYFIDADWVYREVLLGFKPLSGSHTGLNLSNVLLDTLLEYKIEDRIFGLTTDNASNNKTLADSLQQALPDNVNIIRTPCLAHIIQLSLNQLLDRLKAVPLNDTAQTKWTERQSMLAQANAKRQSREISCTLNKVRYLAIYIHASPQRRETFNSLQTKEPKVTPIQDVRTRWNSTYLMLRRAKRLRAVFLPFCTEYDCEEMLLNDEEWRQIDYLLCLTEPFFEYTTEISKTRDVTSHLVFKIYNALFEHLEKSMKQLQRKRVPWKKHMLRSLEASRLKLDEYYSQTDKVRGHIYAISTMLAPDNRFQFFLSDDWDKLNSRLSKMLSGHKSQAKPVGDEATQYLDGDPIDTEPLQFWKEHQGRFPTIAALARDILSIPATGAGVERLFNTARDICHYRRGRMKSETIEELMMFLCTSRFDLEEREAKELERFFSLDEIEAAKEEKDDRPDDVEIDLISDTEEPDDRSHNLIDVDEVNEAQDEEDEDGLALPETNTQIRVSGRKRKCREDDIFEHY</sequence>
<evidence type="ECO:0000313" key="11">
    <source>
        <dbReference type="EMBL" id="OQE68805.1"/>
    </source>
</evidence>
<evidence type="ECO:0000256" key="4">
    <source>
        <dbReference type="ARBA" id="ARBA00022833"/>
    </source>
</evidence>
<dbReference type="Proteomes" id="UP000191691">
    <property type="component" value="Unassembled WGS sequence"/>
</dbReference>
<evidence type="ECO:0000256" key="6">
    <source>
        <dbReference type="ARBA" id="ARBA00023125"/>
    </source>
</evidence>
<dbReference type="GO" id="GO:0008270">
    <property type="term" value="F:zinc ion binding"/>
    <property type="evidence" value="ECO:0007669"/>
    <property type="project" value="UniProtKB-KW"/>
</dbReference>
<keyword evidence="2" id="KW-0479">Metal-binding</keyword>
<dbReference type="EMBL" id="MOOB01000146">
    <property type="protein sequence ID" value="OQE68805.1"/>
    <property type="molecule type" value="Genomic_DNA"/>
</dbReference>
<dbReference type="InterPro" id="IPR012337">
    <property type="entry name" value="RNaseH-like_sf"/>
</dbReference>
<keyword evidence="8" id="KW-0539">Nucleus</keyword>
<dbReference type="PANTHER" id="PTHR46481:SF10">
    <property type="entry name" value="ZINC FINGER BED DOMAIN-CONTAINING PROTEIN 39"/>
    <property type="match status" value="1"/>
</dbReference>
<dbReference type="PANTHER" id="PTHR46481">
    <property type="entry name" value="ZINC FINGER BED DOMAIN-CONTAINING PROTEIN 4"/>
    <property type="match status" value="1"/>
</dbReference>
<keyword evidence="3 9" id="KW-0863">Zinc-finger</keyword>
<dbReference type="GO" id="GO:0046983">
    <property type="term" value="F:protein dimerization activity"/>
    <property type="evidence" value="ECO:0007669"/>
    <property type="project" value="InterPro"/>
</dbReference>
<keyword evidence="6" id="KW-0238">DNA-binding</keyword>
<evidence type="ECO:0000256" key="9">
    <source>
        <dbReference type="PROSITE-ProRule" id="PRU00027"/>
    </source>
</evidence>
<keyword evidence="4" id="KW-0862">Zinc</keyword>
<evidence type="ECO:0000256" key="5">
    <source>
        <dbReference type="ARBA" id="ARBA00023015"/>
    </source>
</evidence>
<dbReference type="InterPro" id="IPR008906">
    <property type="entry name" value="HATC_C_dom"/>
</dbReference>
<evidence type="ECO:0000256" key="7">
    <source>
        <dbReference type="ARBA" id="ARBA00023163"/>
    </source>
</evidence>
<dbReference type="SMART" id="SM00614">
    <property type="entry name" value="ZnF_BED"/>
    <property type="match status" value="1"/>
</dbReference>
<evidence type="ECO:0000256" key="1">
    <source>
        <dbReference type="ARBA" id="ARBA00004123"/>
    </source>
</evidence>
<comment type="subcellular location">
    <subcellularLocation>
        <location evidence="1">Nucleus</location>
    </subcellularLocation>
</comment>
<name>A0A1V6X141_PENNA</name>
<dbReference type="GO" id="GO:0003677">
    <property type="term" value="F:DNA binding"/>
    <property type="evidence" value="ECO:0007669"/>
    <property type="project" value="UniProtKB-KW"/>
</dbReference>